<comment type="catalytic activity">
    <reaction evidence="2">
        <text>Endonucleolytic cleavage of DNA to give random double-stranded fragments with terminal 5'-phosphates, ATP is simultaneously hydrolyzed.</text>
        <dbReference type="EC" id="3.1.21.3"/>
    </reaction>
</comment>
<organism evidence="6 7">
    <name type="scientific">Faucicola osloensis</name>
    <name type="common">Moraxella osloensis</name>
    <dbReference type="NCBI Taxonomy" id="34062"/>
    <lineage>
        <taxon>Bacteria</taxon>
        <taxon>Pseudomonadati</taxon>
        <taxon>Pseudomonadota</taxon>
        <taxon>Gammaproteobacteria</taxon>
        <taxon>Moraxellales</taxon>
        <taxon>Moraxellaceae</taxon>
        <taxon>Faucicola</taxon>
    </lineage>
</organism>
<evidence type="ECO:0000256" key="2">
    <source>
        <dbReference type="RuleBase" id="RU364115"/>
    </source>
</evidence>
<dbReference type="Pfam" id="PF11867">
    <property type="entry name" value="T1RH-like_C"/>
    <property type="match status" value="1"/>
</dbReference>
<dbReference type="Gene3D" id="3.40.50.300">
    <property type="entry name" value="P-loop containing nucleotide triphosphate hydrolases"/>
    <property type="match status" value="2"/>
</dbReference>
<comment type="function">
    <text evidence="2">Subunit R is required for both nuclease and ATPase activities, but not for modification.</text>
</comment>
<comment type="similarity">
    <text evidence="2">Belongs to the HsdR family.</text>
</comment>
<dbReference type="GO" id="GO:0003677">
    <property type="term" value="F:DNA binding"/>
    <property type="evidence" value="ECO:0007669"/>
    <property type="project" value="UniProtKB-KW"/>
</dbReference>
<dbReference type="Pfam" id="PF22679">
    <property type="entry name" value="T1R_D3-like"/>
    <property type="match status" value="1"/>
</dbReference>
<proteinExistence type="inferred from homology"/>
<dbReference type="SUPFAM" id="SSF52540">
    <property type="entry name" value="P-loop containing nucleoside triphosphate hydrolases"/>
    <property type="match status" value="2"/>
</dbReference>
<keyword evidence="2 6" id="KW-0378">Hydrolase</keyword>
<accession>A0A378QVU6</accession>
<reference evidence="6 7" key="1">
    <citation type="submission" date="2018-06" db="EMBL/GenBank/DDBJ databases">
        <authorList>
            <consortium name="Pathogen Informatics"/>
            <person name="Doyle S."/>
        </authorList>
    </citation>
    <scope>NUCLEOTIDE SEQUENCE [LARGE SCALE GENOMIC DNA]</scope>
    <source>
        <strain evidence="6 7">NCTC10465</strain>
    </source>
</reference>
<evidence type="ECO:0000313" key="6">
    <source>
        <dbReference type="EMBL" id="STZ04771.1"/>
    </source>
</evidence>
<evidence type="ECO:0000259" key="5">
    <source>
        <dbReference type="Pfam" id="PF22679"/>
    </source>
</evidence>
<dbReference type="AlphaFoldDB" id="A0A378QVU6"/>
<feature type="domain" description="SWI2/SNF2 ATPase" evidence="4">
    <location>
        <begin position="1"/>
        <end position="209"/>
    </location>
</feature>
<evidence type="ECO:0000313" key="7">
    <source>
        <dbReference type="Proteomes" id="UP000255230"/>
    </source>
</evidence>
<dbReference type="InterPro" id="IPR027417">
    <property type="entry name" value="P-loop_NTPase"/>
</dbReference>
<dbReference type="PANTHER" id="PTHR30195">
    <property type="entry name" value="TYPE I SITE-SPECIFIC DEOXYRIBONUCLEASE PROTEIN SUBUNIT M AND R"/>
    <property type="match status" value="1"/>
</dbReference>
<dbReference type="CDD" id="cd18800">
    <property type="entry name" value="SF2_C_EcoR124I-like"/>
    <property type="match status" value="1"/>
</dbReference>
<keyword evidence="2" id="KW-0238">DNA-binding</keyword>
<dbReference type="EMBL" id="UGPY01000002">
    <property type="protein sequence ID" value="STZ04771.1"/>
    <property type="molecule type" value="Genomic_DNA"/>
</dbReference>
<sequence length="738" mass="82450">MVFYTAKIVLAMNNPTVVILTDRNDLDDQLFATFSASVRLLRQSPKQAGDREQLKELLKVNSGGFIFTTIQKFQPEDGSNVYDTLSERHNIIVIADEAHRSQYGFAAKEVDVKNDAGDVTGKRTVYGFAKYLRDALPNATYLGFTGTPIEKNDINTPAVFSDYVDIYDISQAVEDGATVRIFYESRLAKVAISDEGKKLIADFDEDFNEDELTATQQARAKWVKAEALIGSHDRIQAVAADIVQHFEQRLFANANQGKGMIVAMSRRIAVDLYNAIIALRPAWSSDDLYDGVIKVIMTSSAADGAALAKHHTTKKDRQILANRMKDPEDKLKLVIVRDMWLTGFDAPSMHTLYIDKPMKGHNLMQAIARVNRVYKDKAGGLIVDYLGIAADLKEALSFYSDAGGKGDPAVVQDEAVIIMKEKLEVLDGIMHGYDYHKYFTSDTAEKLKIILEPEDFILGIEQGEGKTRFIRAVSSLSQSFPLAVPHPTAMENAPLVAYFQAVKARLVKFNEPTTNSAGIGNSELETRVKQTIDQALVSEKVVDIFDAAGIQKPDISILSDEFMEEMRDYEHKNIALETLKKLLNDEIKVREQHSVTQGKKLMDMLNNAIKGYQNKVLTAAEVIEELIKLAKEIKLSDNLANELKLTNFEYAFYSAVAENDSAKELMGKDKLRELAIVLTSTIRNNISVDWTIKESARAKIRTVVKRLLRKYGYPPDMELLATELVLHQAEVIADQLVS</sequence>
<evidence type="ECO:0000256" key="1">
    <source>
        <dbReference type="ARBA" id="ARBA00022747"/>
    </source>
</evidence>
<dbReference type="InterPro" id="IPR004473">
    <property type="entry name" value="Restrct_endonuc_typeI_HsdR"/>
</dbReference>
<dbReference type="InterPro" id="IPR040980">
    <property type="entry name" value="SWI2_SNF2"/>
</dbReference>
<dbReference type="EC" id="3.1.21.3" evidence="2"/>
<comment type="subunit">
    <text evidence="2">The type I restriction/modification system is composed of three polypeptides R, M and S.</text>
</comment>
<dbReference type="NCBIfam" id="TIGR00348">
    <property type="entry name" value="hsdR"/>
    <property type="match status" value="1"/>
</dbReference>
<evidence type="ECO:0000259" key="4">
    <source>
        <dbReference type="Pfam" id="PF18766"/>
    </source>
</evidence>
<evidence type="ECO:0000259" key="3">
    <source>
        <dbReference type="Pfam" id="PF11867"/>
    </source>
</evidence>
<feature type="domain" description="Type I restriction enzyme HindI endonuclease subunit-like C-terminal" evidence="3">
    <location>
        <begin position="403"/>
        <end position="734"/>
    </location>
</feature>
<dbReference type="PANTHER" id="PTHR30195:SF15">
    <property type="entry name" value="TYPE I RESTRICTION ENZYME HINDI ENDONUCLEASE SUBUNIT"/>
    <property type="match status" value="1"/>
</dbReference>
<dbReference type="Pfam" id="PF18766">
    <property type="entry name" value="SWI2_SNF2"/>
    <property type="match status" value="1"/>
</dbReference>
<dbReference type="GO" id="GO:0009307">
    <property type="term" value="P:DNA restriction-modification system"/>
    <property type="evidence" value="ECO:0007669"/>
    <property type="project" value="UniProtKB-KW"/>
</dbReference>
<dbReference type="GO" id="GO:0009035">
    <property type="term" value="F:type I site-specific deoxyribonuclease activity"/>
    <property type="evidence" value="ECO:0007669"/>
    <property type="project" value="UniProtKB-EC"/>
</dbReference>
<gene>
    <name evidence="6" type="primary">hsdR_1</name>
    <name evidence="6" type="ORF">NCTC10465_02225</name>
</gene>
<dbReference type="InterPro" id="IPR055180">
    <property type="entry name" value="HsdR_RecA-like_helicase_dom_2"/>
</dbReference>
<keyword evidence="7" id="KW-1185">Reference proteome</keyword>
<keyword evidence="2" id="KW-0547">Nucleotide-binding</keyword>
<protein>
    <recommendedName>
        <fullName evidence="2">Type I restriction enzyme endonuclease subunit</fullName>
        <shortName evidence="2">R protein</shortName>
        <ecNumber evidence="2">3.1.21.3</ecNumber>
    </recommendedName>
</protein>
<keyword evidence="2" id="KW-0067">ATP-binding</keyword>
<name>A0A378QVU6_FAUOS</name>
<keyword evidence="1 2" id="KW-0680">Restriction system</keyword>
<dbReference type="GO" id="GO:0005524">
    <property type="term" value="F:ATP binding"/>
    <property type="evidence" value="ECO:0007669"/>
    <property type="project" value="UniProtKB-KW"/>
</dbReference>
<feature type="domain" description="Restriction endonuclease type I HsdR second RecA-like helicase" evidence="5">
    <location>
        <begin position="314"/>
        <end position="385"/>
    </location>
</feature>
<dbReference type="InterPro" id="IPR051268">
    <property type="entry name" value="Type-I_R_enzyme_R_subunit"/>
</dbReference>
<dbReference type="Proteomes" id="UP000255230">
    <property type="component" value="Unassembled WGS sequence"/>
</dbReference>
<dbReference type="InterPro" id="IPR021810">
    <property type="entry name" value="T1RH-like_C"/>
</dbReference>